<gene>
    <name evidence="14" type="ORF">CYBJADRAFT_191558</name>
</gene>
<dbReference type="Proteomes" id="UP000094389">
    <property type="component" value="Unassembled WGS sequence"/>
</dbReference>
<dbReference type="HAMAP" id="MF_01665">
    <property type="entry name" value="HemeA_synth_type2"/>
    <property type="match status" value="1"/>
</dbReference>
<dbReference type="STRING" id="983966.A0A1E4RXN5"/>
<organism evidence="14 15">
    <name type="scientific">Cyberlindnera jadinii (strain ATCC 18201 / CBS 1600 / BCRC 20928 / JCM 3617 / NBRC 0987 / NRRL Y-1542)</name>
    <name type="common">Torula yeast</name>
    <name type="synonym">Candida utilis</name>
    <dbReference type="NCBI Taxonomy" id="983966"/>
    <lineage>
        <taxon>Eukaryota</taxon>
        <taxon>Fungi</taxon>
        <taxon>Dikarya</taxon>
        <taxon>Ascomycota</taxon>
        <taxon>Saccharomycotina</taxon>
        <taxon>Saccharomycetes</taxon>
        <taxon>Phaffomycetales</taxon>
        <taxon>Phaffomycetaceae</taxon>
        <taxon>Cyberlindnera</taxon>
    </lineage>
</organism>
<dbReference type="CDD" id="cd01725">
    <property type="entry name" value="LSm2"/>
    <property type="match status" value="1"/>
</dbReference>
<evidence type="ECO:0000256" key="10">
    <source>
        <dbReference type="ARBA" id="ARBA00044501"/>
    </source>
</evidence>
<keyword evidence="4" id="KW-0479">Metal-binding</keyword>
<dbReference type="PANTHER" id="PTHR23289:SF2">
    <property type="entry name" value="CYTOCHROME C OXIDASE ASSEMBLY PROTEIN COX15 HOMOLOG"/>
    <property type="match status" value="1"/>
</dbReference>
<evidence type="ECO:0000256" key="6">
    <source>
        <dbReference type="ARBA" id="ARBA00023002"/>
    </source>
</evidence>
<dbReference type="Pfam" id="PF01423">
    <property type="entry name" value="LSM"/>
    <property type="match status" value="1"/>
</dbReference>
<dbReference type="EMBL" id="KV453937">
    <property type="protein sequence ID" value="ODV72006.1"/>
    <property type="molecule type" value="Genomic_DNA"/>
</dbReference>
<dbReference type="InterPro" id="IPR010920">
    <property type="entry name" value="LSM_dom_sf"/>
</dbReference>
<comment type="catalytic activity">
    <reaction evidence="11">
        <text>Fe(II)-heme o + 2 A + H2O = Fe(II)-heme a + 2 AH2</text>
        <dbReference type="Rhea" id="RHEA:63388"/>
        <dbReference type="ChEBI" id="CHEBI:13193"/>
        <dbReference type="ChEBI" id="CHEBI:15377"/>
        <dbReference type="ChEBI" id="CHEBI:17499"/>
        <dbReference type="ChEBI" id="CHEBI:60530"/>
        <dbReference type="ChEBI" id="CHEBI:61715"/>
        <dbReference type="EC" id="1.17.99.9"/>
    </reaction>
    <physiologicalReaction direction="left-to-right" evidence="11">
        <dbReference type="Rhea" id="RHEA:63389"/>
    </physiologicalReaction>
</comment>
<feature type="transmembrane region" description="Helical" evidence="12">
    <location>
        <begin position="184"/>
        <end position="202"/>
    </location>
</feature>
<comment type="cofactor">
    <cofactor evidence="1">
        <name>heme b</name>
        <dbReference type="ChEBI" id="CHEBI:60344"/>
    </cofactor>
</comment>
<comment type="pathway">
    <text evidence="10">Porphyrin-containing compound metabolism; heme A biosynthesis; heme A from heme O: step 1/1.</text>
</comment>
<dbReference type="InterPro" id="IPR016654">
    <property type="entry name" value="U6_snRNA_Lsm2"/>
</dbReference>
<dbReference type="PANTHER" id="PTHR23289">
    <property type="entry name" value="CYTOCHROME C OXIDASE ASSEMBLY PROTEIN COX15"/>
    <property type="match status" value="1"/>
</dbReference>
<dbReference type="Pfam" id="PF02628">
    <property type="entry name" value="COX15-CtaA"/>
    <property type="match status" value="1"/>
</dbReference>
<feature type="transmembrane region" description="Helical" evidence="12">
    <location>
        <begin position="442"/>
        <end position="460"/>
    </location>
</feature>
<keyword evidence="7" id="KW-0408">Iron</keyword>
<keyword evidence="15" id="KW-1185">Reference proteome</keyword>
<dbReference type="GO" id="GO:0120547">
    <property type="term" value="F:heme A synthase activity"/>
    <property type="evidence" value="ECO:0007669"/>
    <property type="project" value="UniProtKB-EC"/>
</dbReference>
<keyword evidence="9 12" id="KW-0472">Membrane</keyword>
<protein>
    <submittedName>
        <fullName evidence="14">COX15-CtaA-domain-containing protein</fullName>
    </submittedName>
</protein>
<evidence type="ECO:0000256" key="12">
    <source>
        <dbReference type="SAM" id="Phobius"/>
    </source>
</evidence>
<dbReference type="SUPFAM" id="SSF50182">
    <property type="entry name" value="Sm-like ribonucleoproteins"/>
    <property type="match status" value="1"/>
</dbReference>
<sequence>MVPASVLSRSKFFFMRNAAVLNTVKTSAVKKNFTLASTINTRSSVLSRLLPASRKISAFTSKRQFSTSTVWRDVAAAALREEPVAKTRKRTLINSSNAVAYWLLGTSGLVFGIVVLGGLTRLTESGLSITEWKPVTGAIPPMNKQEWEEEFAKYKESPEFKQLNSHITLEEFKFIFFMEWAHRLWGRAIGVVLLAPAAYFALTRKTSPRVNNRLVVLTLLLGLQGAIGWWMVRSGLDQEQLDERKSKPTVSQYRLTTHLAAAFVLYSAMIWTGLEILRENRWVKDPKKALELFQELDNPALRPLRRLSMGLVALTFITAMSGGLVAGLDAGLIYNTFPHMGDNYIPSKRELFDDNYSRKEDKSDKFWRNMLENPTTVQLNHRILATTTFFAILATHLYASRVKHIIPKAANKSLHTLMGFVSLQVALGICTLLWLVPIPLASAHQAGALALLTSSLVFASRLRQPRAQIRILTSGLYAQYLKSSKEGASKVLSELLNRITVELKNGIEITGTLKTADQYFNLKLDNIRVANEAKFPHLSAVKSIFLRGSTVRYVYMSKTDVDTNLLQDAARREAMASSGKQVLGR</sequence>
<dbReference type="InterPro" id="IPR003780">
    <property type="entry name" value="COX15/CtaA_fam"/>
</dbReference>
<feature type="transmembrane region" description="Helical" evidence="12">
    <location>
        <begin position="414"/>
        <end position="436"/>
    </location>
</feature>
<evidence type="ECO:0000256" key="2">
    <source>
        <dbReference type="ARBA" id="ARBA00004141"/>
    </source>
</evidence>
<evidence type="ECO:0000256" key="7">
    <source>
        <dbReference type="ARBA" id="ARBA00023004"/>
    </source>
</evidence>
<evidence type="ECO:0000313" key="14">
    <source>
        <dbReference type="EMBL" id="ODV72006.1"/>
    </source>
</evidence>
<dbReference type="GO" id="GO:0046872">
    <property type="term" value="F:metal ion binding"/>
    <property type="evidence" value="ECO:0007669"/>
    <property type="project" value="UniProtKB-KW"/>
</dbReference>
<evidence type="ECO:0000256" key="8">
    <source>
        <dbReference type="ARBA" id="ARBA00023133"/>
    </source>
</evidence>
<dbReference type="GO" id="GO:0006397">
    <property type="term" value="P:mRNA processing"/>
    <property type="evidence" value="ECO:0007669"/>
    <property type="project" value="InterPro"/>
</dbReference>
<dbReference type="InterPro" id="IPR023754">
    <property type="entry name" value="HemeA_Synthase_type2"/>
</dbReference>
<accession>A0A1E4RXN5</accession>
<dbReference type="GO" id="GO:0005743">
    <property type="term" value="C:mitochondrial inner membrane"/>
    <property type="evidence" value="ECO:0007669"/>
    <property type="project" value="TreeGrafter"/>
</dbReference>
<feature type="transmembrane region" description="Helical" evidence="12">
    <location>
        <begin position="383"/>
        <end position="402"/>
    </location>
</feature>
<keyword evidence="6" id="KW-0560">Oxidoreductase</keyword>
<name>A0A1E4RXN5_CYBJN</name>
<feature type="domain" description="Sm" evidence="13">
    <location>
        <begin position="490"/>
        <end position="556"/>
    </location>
</feature>
<dbReference type="RefSeq" id="XP_020069045.1">
    <property type="nucleotide sequence ID" value="XM_020217406.1"/>
</dbReference>
<dbReference type="InterPro" id="IPR001163">
    <property type="entry name" value="Sm_dom_euk/arc"/>
</dbReference>
<keyword evidence="3 12" id="KW-0812">Transmembrane</keyword>
<feature type="transmembrane region" description="Helical" evidence="12">
    <location>
        <begin position="311"/>
        <end position="334"/>
    </location>
</feature>
<keyword evidence="5 12" id="KW-1133">Transmembrane helix</keyword>
<dbReference type="GeneID" id="30991802"/>
<reference evidence="14 15" key="1">
    <citation type="journal article" date="2016" name="Proc. Natl. Acad. Sci. U.S.A.">
        <title>Comparative genomics of biotechnologically important yeasts.</title>
        <authorList>
            <person name="Riley R."/>
            <person name="Haridas S."/>
            <person name="Wolfe K.H."/>
            <person name="Lopes M.R."/>
            <person name="Hittinger C.T."/>
            <person name="Goeker M."/>
            <person name="Salamov A.A."/>
            <person name="Wisecaver J.H."/>
            <person name="Long T.M."/>
            <person name="Calvey C.H."/>
            <person name="Aerts A.L."/>
            <person name="Barry K.W."/>
            <person name="Choi C."/>
            <person name="Clum A."/>
            <person name="Coughlan A.Y."/>
            <person name="Deshpande S."/>
            <person name="Douglass A.P."/>
            <person name="Hanson S.J."/>
            <person name="Klenk H.-P."/>
            <person name="LaButti K.M."/>
            <person name="Lapidus A."/>
            <person name="Lindquist E.A."/>
            <person name="Lipzen A.M."/>
            <person name="Meier-Kolthoff J.P."/>
            <person name="Ohm R.A."/>
            <person name="Otillar R.P."/>
            <person name="Pangilinan J.L."/>
            <person name="Peng Y."/>
            <person name="Rokas A."/>
            <person name="Rosa C.A."/>
            <person name="Scheuner C."/>
            <person name="Sibirny A.A."/>
            <person name="Slot J.C."/>
            <person name="Stielow J.B."/>
            <person name="Sun H."/>
            <person name="Kurtzman C.P."/>
            <person name="Blackwell M."/>
            <person name="Grigoriev I.V."/>
            <person name="Jeffries T.W."/>
        </authorList>
    </citation>
    <scope>NUCLEOTIDE SEQUENCE [LARGE SCALE GENOMIC DNA]</scope>
    <source>
        <strain evidence="15">ATCC 18201 / CBS 1600 / BCRC 20928 / JCM 3617 / NBRC 0987 / NRRL Y-1542</strain>
    </source>
</reference>
<dbReference type="GO" id="GO:0032991">
    <property type="term" value="C:protein-containing complex"/>
    <property type="evidence" value="ECO:0007669"/>
    <property type="project" value="UniProtKB-ARBA"/>
</dbReference>
<evidence type="ECO:0000259" key="13">
    <source>
        <dbReference type="SMART" id="SM00651"/>
    </source>
</evidence>
<evidence type="ECO:0000256" key="3">
    <source>
        <dbReference type="ARBA" id="ARBA00022692"/>
    </source>
</evidence>
<dbReference type="GO" id="GO:0006784">
    <property type="term" value="P:heme A biosynthetic process"/>
    <property type="evidence" value="ECO:0007669"/>
    <property type="project" value="InterPro"/>
</dbReference>
<evidence type="ECO:0000256" key="11">
    <source>
        <dbReference type="ARBA" id="ARBA00048044"/>
    </source>
</evidence>
<feature type="transmembrane region" description="Helical" evidence="12">
    <location>
        <begin position="98"/>
        <end position="119"/>
    </location>
</feature>
<feature type="transmembrane region" description="Helical" evidence="12">
    <location>
        <begin position="252"/>
        <end position="274"/>
    </location>
</feature>
<dbReference type="OrthoDB" id="1726137at2759"/>
<evidence type="ECO:0000256" key="4">
    <source>
        <dbReference type="ARBA" id="ARBA00022723"/>
    </source>
</evidence>
<evidence type="ECO:0000313" key="15">
    <source>
        <dbReference type="Proteomes" id="UP000094389"/>
    </source>
</evidence>
<feature type="transmembrane region" description="Helical" evidence="12">
    <location>
        <begin position="214"/>
        <end position="232"/>
    </location>
</feature>
<proteinExistence type="inferred from homology"/>
<evidence type="ECO:0000256" key="9">
    <source>
        <dbReference type="ARBA" id="ARBA00023136"/>
    </source>
</evidence>
<dbReference type="SMART" id="SM00651">
    <property type="entry name" value="Sm"/>
    <property type="match status" value="1"/>
</dbReference>
<dbReference type="GO" id="GO:0016653">
    <property type="term" value="F:oxidoreductase activity, acting on NAD(P)H, heme protein as acceptor"/>
    <property type="evidence" value="ECO:0007669"/>
    <property type="project" value="TreeGrafter"/>
</dbReference>
<dbReference type="Gene3D" id="2.30.30.100">
    <property type="match status" value="1"/>
</dbReference>
<evidence type="ECO:0000256" key="1">
    <source>
        <dbReference type="ARBA" id="ARBA00001970"/>
    </source>
</evidence>
<dbReference type="AlphaFoldDB" id="A0A1E4RXN5"/>
<comment type="subcellular location">
    <subcellularLocation>
        <location evidence="2">Membrane</location>
        <topology evidence="2">Multi-pass membrane protein</topology>
    </subcellularLocation>
</comment>
<keyword evidence="8" id="KW-0350">Heme biosynthesis</keyword>
<evidence type="ECO:0000256" key="5">
    <source>
        <dbReference type="ARBA" id="ARBA00022989"/>
    </source>
</evidence>